<evidence type="ECO:0000256" key="4">
    <source>
        <dbReference type="ARBA" id="ARBA00023136"/>
    </source>
</evidence>
<accession>A0ABD2QBB6</accession>
<keyword evidence="3 5" id="KW-1133">Transmembrane helix</keyword>
<protein>
    <submittedName>
        <fullName evidence="6">Protein disulfide-isomerase tmx3</fullName>
    </submittedName>
</protein>
<keyword evidence="4 5" id="KW-0472">Membrane</keyword>
<evidence type="ECO:0000256" key="3">
    <source>
        <dbReference type="ARBA" id="ARBA00022989"/>
    </source>
</evidence>
<keyword evidence="7" id="KW-1185">Reference proteome</keyword>
<dbReference type="EMBL" id="JBJKFK010000496">
    <property type="protein sequence ID" value="KAL3316693.1"/>
    <property type="molecule type" value="Genomic_DNA"/>
</dbReference>
<sequence length="344" mass="38786">MDAVFFMHIGTRTELYVCSNLNTNILHFTLLQNIYEKTAESLIDVSLFYHFEASEKEMLHVMSILKCNSHASFPLLLVYKDGNSIQFEGTIDQEVVANWIKREKTLAFPKVSEFSVWSLAGEELESVDPAPKHKMVCVFLLSKLRNPGSSSLRFWEMGQRLVTERSSNLTKYYQFAWADEIAGFGTLSMNYFGLETPNLVIIEPKSGQLFLHPDYQLKTGLSQVSHRSVVTFLEQVAQGRVNGFLVKGLFARLKRVGLAISSSYYKFFVASPIICCTVSAIPIILISLIFYICCMSNIAEDVPSVALPAEESKKKIKGTTFGPVMSDTQVAIRRAKYHADLKKE</sequence>
<gene>
    <name evidence="6" type="primary">TMX3_2</name>
    <name evidence="6" type="ORF">Ciccas_004660</name>
</gene>
<dbReference type="AlphaFoldDB" id="A0ABD2QBB6"/>
<dbReference type="PANTHER" id="PTHR46426">
    <property type="entry name" value="PROTEIN DISULFIDE-ISOMERASE TMX3"/>
    <property type="match status" value="1"/>
</dbReference>
<dbReference type="GO" id="GO:0016020">
    <property type="term" value="C:membrane"/>
    <property type="evidence" value="ECO:0007669"/>
    <property type="project" value="UniProtKB-SubCell"/>
</dbReference>
<name>A0ABD2QBB6_9PLAT</name>
<reference evidence="6 7" key="1">
    <citation type="submission" date="2024-11" db="EMBL/GenBank/DDBJ databases">
        <title>Adaptive evolution of stress response genes in parasites aligns with host niche diversity.</title>
        <authorList>
            <person name="Hahn C."/>
            <person name="Resl P."/>
        </authorList>
    </citation>
    <scope>NUCLEOTIDE SEQUENCE [LARGE SCALE GENOMIC DNA]</scope>
    <source>
        <strain evidence="6">EGGRZ-B1_66</strain>
        <tissue evidence="6">Body</tissue>
    </source>
</reference>
<keyword evidence="2 5" id="KW-0812">Transmembrane</keyword>
<evidence type="ECO:0000256" key="2">
    <source>
        <dbReference type="ARBA" id="ARBA00022692"/>
    </source>
</evidence>
<evidence type="ECO:0000313" key="7">
    <source>
        <dbReference type="Proteomes" id="UP001626550"/>
    </source>
</evidence>
<comment type="subcellular location">
    <subcellularLocation>
        <location evidence="1">Membrane</location>
        <topology evidence="1">Single-pass membrane protein</topology>
    </subcellularLocation>
</comment>
<proteinExistence type="predicted"/>
<evidence type="ECO:0000256" key="1">
    <source>
        <dbReference type="ARBA" id="ARBA00004167"/>
    </source>
</evidence>
<evidence type="ECO:0000256" key="5">
    <source>
        <dbReference type="SAM" id="Phobius"/>
    </source>
</evidence>
<dbReference type="Proteomes" id="UP001626550">
    <property type="component" value="Unassembled WGS sequence"/>
</dbReference>
<feature type="transmembrane region" description="Helical" evidence="5">
    <location>
        <begin position="264"/>
        <end position="292"/>
    </location>
</feature>
<evidence type="ECO:0000313" key="6">
    <source>
        <dbReference type="EMBL" id="KAL3316693.1"/>
    </source>
</evidence>
<dbReference type="PANTHER" id="PTHR46426:SF1">
    <property type="entry name" value="PROTEIN DISULFIDE-ISOMERASE TMX3"/>
    <property type="match status" value="1"/>
</dbReference>
<comment type="caution">
    <text evidence="6">The sequence shown here is derived from an EMBL/GenBank/DDBJ whole genome shotgun (WGS) entry which is preliminary data.</text>
</comment>
<dbReference type="InterPro" id="IPR052250">
    <property type="entry name" value="PDI_TMX3"/>
</dbReference>
<organism evidence="6 7">
    <name type="scientific">Cichlidogyrus casuarinus</name>
    <dbReference type="NCBI Taxonomy" id="1844966"/>
    <lineage>
        <taxon>Eukaryota</taxon>
        <taxon>Metazoa</taxon>
        <taxon>Spiralia</taxon>
        <taxon>Lophotrochozoa</taxon>
        <taxon>Platyhelminthes</taxon>
        <taxon>Monogenea</taxon>
        <taxon>Monopisthocotylea</taxon>
        <taxon>Dactylogyridea</taxon>
        <taxon>Ancyrocephalidae</taxon>
        <taxon>Cichlidogyrus</taxon>
    </lineage>
</organism>